<organism evidence="1 2">
    <name type="scientific">Alcaligenes xylosoxydans xylosoxydans</name>
    <name type="common">Achromobacter xylosoxidans</name>
    <dbReference type="NCBI Taxonomy" id="85698"/>
    <lineage>
        <taxon>Bacteria</taxon>
        <taxon>Pseudomonadati</taxon>
        <taxon>Pseudomonadota</taxon>
        <taxon>Betaproteobacteria</taxon>
        <taxon>Burkholderiales</taxon>
        <taxon>Alcaligenaceae</taxon>
        <taxon>Achromobacter</taxon>
    </lineage>
</organism>
<protein>
    <submittedName>
        <fullName evidence="1">Uncharacterized protein</fullName>
    </submittedName>
</protein>
<accession>A0A1R1JUI0</accession>
<comment type="caution">
    <text evidence="1">The sequence shown here is derived from an EMBL/GenBank/DDBJ whole genome shotgun (WGS) entry which is preliminary data.</text>
</comment>
<reference evidence="1 2" key="1">
    <citation type="submission" date="2016-09" db="EMBL/GenBank/DDBJ databases">
        <title>Phylogenomics of Achromobacter.</title>
        <authorList>
            <person name="Jeukens J."/>
            <person name="Freschi L."/>
            <person name="Vincent A.T."/>
            <person name="Emond-Rheault J.-G."/>
            <person name="Kukavica-Ibrulj I."/>
            <person name="Charette S.J."/>
            <person name="Levesque R.C."/>
        </authorList>
    </citation>
    <scope>NUCLEOTIDE SEQUENCE [LARGE SCALE GENOMIC DNA]</scope>
    <source>
        <strain evidence="1 2">AUS488</strain>
    </source>
</reference>
<dbReference type="Proteomes" id="UP000187251">
    <property type="component" value="Unassembled WGS sequence"/>
</dbReference>
<proteinExistence type="predicted"/>
<gene>
    <name evidence="1" type="ORF">BIZ92_10455</name>
</gene>
<dbReference type="AlphaFoldDB" id="A0A1R1JUI0"/>
<dbReference type="OrthoDB" id="6059278at2"/>
<dbReference type="EMBL" id="MJMN01000013">
    <property type="protein sequence ID" value="OMG88009.1"/>
    <property type="molecule type" value="Genomic_DNA"/>
</dbReference>
<evidence type="ECO:0000313" key="1">
    <source>
        <dbReference type="EMBL" id="OMG88009.1"/>
    </source>
</evidence>
<name>A0A1R1JUI0_ALCXX</name>
<dbReference type="RefSeq" id="WP_076412067.1">
    <property type="nucleotide sequence ID" value="NZ_MJMN01000013.1"/>
</dbReference>
<sequence>MLALALGGRTVSEIKAVMTQMEFERWRHFYVLHPFDDLHRFHRPAALVATSFGGELKPRLDFLTRPIQTAEEDADEVTLKAFGLGKMKES</sequence>
<evidence type="ECO:0000313" key="2">
    <source>
        <dbReference type="Proteomes" id="UP000187251"/>
    </source>
</evidence>